<dbReference type="InterPro" id="IPR001251">
    <property type="entry name" value="CRAL-TRIO_dom"/>
</dbReference>
<dbReference type="GO" id="GO:0016020">
    <property type="term" value="C:membrane"/>
    <property type="evidence" value="ECO:0007669"/>
    <property type="project" value="TreeGrafter"/>
</dbReference>
<dbReference type="Pfam" id="PF00650">
    <property type="entry name" value="CRAL_TRIO"/>
    <property type="match status" value="1"/>
</dbReference>
<sequence length="297" mass="34417">MAVSVISVQKEYEKLRNVKQEDIKEIMAWLGTQPHLPHQYITELDVILAYHSCACDTEVTKRVIDVNYTLRTLFPFYQNRKMDKCLENAFQTWLIVPLSNVTKKGYKPIYCELLDADPQKFVYGDVIKAFFMVMDLWQYEEGTVPGVALIVNLDRVSLGHISKVDLTIAQQFFYFLQEAMFVCLKEFHFINAPTFIDKLLAMVRPFMKDELLDILKVHQTDVNTLDEYISTNDLLKANKENKEALKDTICSRLAANSTFFEDESKQRVEESKRPGGSKSMSTFFPGLENSFRQLEID</sequence>
<dbReference type="PANTHER" id="PTHR10174:SF213">
    <property type="entry name" value="CRAL-TRIO DOMAIN-CONTAINING PROTEIN"/>
    <property type="match status" value="1"/>
</dbReference>
<dbReference type="SMART" id="SM00516">
    <property type="entry name" value="SEC14"/>
    <property type="match status" value="1"/>
</dbReference>
<evidence type="ECO:0000313" key="3">
    <source>
        <dbReference type="EMBL" id="CAB3224901.1"/>
    </source>
</evidence>
<dbReference type="CDD" id="cd00170">
    <property type="entry name" value="SEC14"/>
    <property type="match status" value="1"/>
</dbReference>
<comment type="caution">
    <text evidence="3">The sequence shown here is derived from an EMBL/GenBank/DDBJ whole genome shotgun (WGS) entry which is preliminary data.</text>
</comment>
<dbReference type="Proteomes" id="UP000494106">
    <property type="component" value="Unassembled WGS sequence"/>
</dbReference>
<evidence type="ECO:0000313" key="4">
    <source>
        <dbReference type="Proteomes" id="UP000494106"/>
    </source>
</evidence>
<keyword evidence="4" id="KW-1185">Reference proteome</keyword>
<protein>
    <recommendedName>
        <fullName evidence="2">CRAL-TRIO domain-containing protein</fullName>
    </recommendedName>
</protein>
<dbReference type="EMBL" id="CADEBC010000196">
    <property type="protein sequence ID" value="CAB3224901.1"/>
    <property type="molecule type" value="Genomic_DNA"/>
</dbReference>
<dbReference type="PANTHER" id="PTHR10174">
    <property type="entry name" value="ALPHA-TOCOPHEROL TRANSFER PROTEIN-RELATED"/>
    <property type="match status" value="1"/>
</dbReference>
<accession>A0A8S0YXM7</accession>
<organism evidence="3 4">
    <name type="scientific">Arctia plantaginis</name>
    <name type="common">Wood tiger moth</name>
    <name type="synonym">Phalaena plantaginis</name>
    <dbReference type="NCBI Taxonomy" id="874455"/>
    <lineage>
        <taxon>Eukaryota</taxon>
        <taxon>Metazoa</taxon>
        <taxon>Ecdysozoa</taxon>
        <taxon>Arthropoda</taxon>
        <taxon>Hexapoda</taxon>
        <taxon>Insecta</taxon>
        <taxon>Pterygota</taxon>
        <taxon>Neoptera</taxon>
        <taxon>Endopterygota</taxon>
        <taxon>Lepidoptera</taxon>
        <taxon>Glossata</taxon>
        <taxon>Ditrysia</taxon>
        <taxon>Noctuoidea</taxon>
        <taxon>Erebidae</taxon>
        <taxon>Arctiinae</taxon>
        <taxon>Arctia</taxon>
    </lineage>
</organism>
<dbReference type="GO" id="GO:1902936">
    <property type="term" value="F:phosphatidylinositol bisphosphate binding"/>
    <property type="evidence" value="ECO:0007669"/>
    <property type="project" value="TreeGrafter"/>
</dbReference>
<feature type="domain" description="CRAL-TRIO" evidence="2">
    <location>
        <begin position="87"/>
        <end position="243"/>
    </location>
</feature>
<gene>
    <name evidence="3" type="ORF">APLA_LOCUS2189</name>
</gene>
<dbReference type="OrthoDB" id="6432525at2759"/>
<feature type="region of interest" description="Disordered" evidence="1">
    <location>
        <begin position="264"/>
        <end position="297"/>
    </location>
</feature>
<dbReference type="SUPFAM" id="SSF52087">
    <property type="entry name" value="CRAL/TRIO domain"/>
    <property type="match status" value="1"/>
</dbReference>
<proteinExistence type="predicted"/>
<evidence type="ECO:0000259" key="2">
    <source>
        <dbReference type="SMART" id="SM00516"/>
    </source>
</evidence>
<name>A0A8S0YXM7_ARCPL</name>
<dbReference type="InterPro" id="IPR036865">
    <property type="entry name" value="CRAL-TRIO_dom_sf"/>
</dbReference>
<dbReference type="Gene3D" id="3.40.525.10">
    <property type="entry name" value="CRAL-TRIO lipid binding domain"/>
    <property type="match status" value="1"/>
</dbReference>
<dbReference type="AlphaFoldDB" id="A0A8S0YXM7"/>
<feature type="compositionally biased region" description="Basic and acidic residues" evidence="1">
    <location>
        <begin position="264"/>
        <end position="273"/>
    </location>
</feature>
<reference evidence="3 4" key="1">
    <citation type="submission" date="2020-04" db="EMBL/GenBank/DDBJ databases">
        <authorList>
            <person name="Wallbank WR R."/>
            <person name="Pardo Diaz C."/>
            <person name="Kozak K."/>
            <person name="Martin S."/>
            <person name="Jiggins C."/>
            <person name="Moest M."/>
            <person name="Warren A I."/>
            <person name="Byers J.R.P. K."/>
            <person name="Montejo-Kovacevich G."/>
            <person name="Yen C E."/>
        </authorList>
    </citation>
    <scope>NUCLEOTIDE SEQUENCE [LARGE SCALE GENOMIC DNA]</scope>
</reference>
<evidence type="ECO:0000256" key="1">
    <source>
        <dbReference type="SAM" id="MobiDB-lite"/>
    </source>
</evidence>